<name>A0ABP7EAA5_9ACTN</name>
<dbReference type="EMBL" id="BAAAZP010000236">
    <property type="protein sequence ID" value="GAA3716473.1"/>
    <property type="molecule type" value="Genomic_DNA"/>
</dbReference>
<evidence type="ECO:0000313" key="2">
    <source>
        <dbReference type="Proteomes" id="UP001500902"/>
    </source>
</evidence>
<dbReference type="Gene3D" id="3.30.200.20">
    <property type="entry name" value="Phosphorylase Kinase, domain 1"/>
    <property type="match status" value="1"/>
</dbReference>
<proteinExistence type="predicted"/>
<dbReference type="SUPFAM" id="SSF56112">
    <property type="entry name" value="Protein kinase-like (PK-like)"/>
    <property type="match status" value="1"/>
</dbReference>
<reference evidence="2" key="1">
    <citation type="journal article" date="2019" name="Int. J. Syst. Evol. Microbiol.">
        <title>The Global Catalogue of Microorganisms (GCM) 10K type strain sequencing project: providing services to taxonomists for standard genome sequencing and annotation.</title>
        <authorList>
            <consortium name="The Broad Institute Genomics Platform"/>
            <consortium name="The Broad Institute Genome Sequencing Center for Infectious Disease"/>
            <person name="Wu L."/>
            <person name="Ma J."/>
        </authorList>
    </citation>
    <scope>NUCLEOTIDE SEQUENCE [LARGE SCALE GENOMIC DNA]</scope>
    <source>
        <strain evidence="2">JCM 16904</strain>
    </source>
</reference>
<sequence>MAGAGCGVGPCPVAVKELRLPEHISEQDRRNLYARMEREARAAARLKHPGIVTVYNPRG</sequence>
<organism evidence="1 2">
    <name type="scientific">Nonomuraea antimicrobica</name>
    <dbReference type="NCBI Taxonomy" id="561173"/>
    <lineage>
        <taxon>Bacteria</taxon>
        <taxon>Bacillati</taxon>
        <taxon>Actinomycetota</taxon>
        <taxon>Actinomycetes</taxon>
        <taxon>Streptosporangiales</taxon>
        <taxon>Streptosporangiaceae</taxon>
        <taxon>Nonomuraea</taxon>
    </lineage>
</organism>
<dbReference type="InterPro" id="IPR011009">
    <property type="entry name" value="Kinase-like_dom_sf"/>
</dbReference>
<accession>A0ABP7EAA5</accession>
<evidence type="ECO:0000313" key="1">
    <source>
        <dbReference type="EMBL" id="GAA3716473.1"/>
    </source>
</evidence>
<dbReference type="Proteomes" id="UP001500902">
    <property type="component" value="Unassembled WGS sequence"/>
</dbReference>
<keyword evidence="2" id="KW-1185">Reference proteome</keyword>
<evidence type="ECO:0008006" key="3">
    <source>
        <dbReference type="Google" id="ProtNLM"/>
    </source>
</evidence>
<comment type="caution">
    <text evidence="1">The sequence shown here is derived from an EMBL/GenBank/DDBJ whole genome shotgun (WGS) entry which is preliminary data.</text>
</comment>
<protein>
    <recommendedName>
        <fullName evidence="3">Protein kinase domain-containing protein</fullName>
    </recommendedName>
</protein>
<gene>
    <name evidence="1" type="ORF">GCM10022224_097600</name>
</gene>